<feature type="repeat" description="WD" evidence="3">
    <location>
        <begin position="47"/>
        <end position="88"/>
    </location>
</feature>
<evidence type="ECO:0000256" key="3">
    <source>
        <dbReference type="PROSITE-ProRule" id="PRU00221"/>
    </source>
</evidence>
<dbReference type="Gene3D" id="2.130.10.10">
    <property type="entry name" value="YVTN repeat-like/Quinoprotein amine dehydrogenase"/>
    <property type="match status" value="2"/>
</dbReference>
<dbReference type="PANTHER" id="PTHR19879:SF9">
    <property type="entry name" value="TRANSCRIPTION INITIATION FACTOR TFIID SUBUNIT 5"/>
    <property type="match status" value="1"/>
</dbReference>
<dbReference type="KEGG" id="taqu:KDW03_07635"/>
<evidence type="ECO:0000313" key="4">
    <source>
        <dbReference type="EMBL" id="URA09358.1"/>
    </source>
</evidence>
<dbReference type="CDD" id="cd00200">
    <property type="entry name" value="WD40"/>
    <property type="match status" value="1"/>
</dbReference>
<evidence type="ECO:0000313" key="5">
    <source>
        <dbReference type="Proteomes" id="UP001056539"/>
    </source>
</evidence>
<keyword evidence="5" id="KW-1185">Reference proteome</keyword>
<evidence type="ECO:0000256" key="2">
    <source>
        <dbReference type="ARBA" id="ARBA00022737"/>
    </source>
</evidence>
<gene>
    <name evidence="4" type="ORF">KDW03_07635</name>
</gene>
<feature type="repeat" description="WD" evidence="3">
    <location>
        <begin position="214"/>
        <end position="255"/>
    </location>
</feature>
<dbReference type="PRINTS" id="PR00320">
    <property type="entry name" value="GPROTEINBRPT"/>
</dbReference>
<reference evidence="4" key="2">
    <citation type="submission" date="2022-06" db="EMBL/GenBank/DDBJ databases">
        <title>Thermospira aquatica gen. nov., sp. nov.</title>
        <authorList>
            <person name="Ben Ali Gam Z."/>
            <person name="Labat M."/>
        </authorList>
    </citation>
    <scope>NUCLEOTIDE SEQUENCE</scope>
    <source>
        <strain evidence="4">F1F22</strain>
    </source>
</reference>
<dbReference type="PROSITE" id="PS00678">
    <property type="entry name" value="WD_REPEATS_1"/>
    <property type="match status" value="1"/>
</dbReference>
<dbReference type="AlphaFoldDB" id="A0AAX3BAQ6"/>
<dbReference type="PROSITE" id="PS50082">
    <property type="entry name" value="WD_REPEATS_2"/>
    <property type="match status" value="4"/>
</dbReference>
<accession>A0AAX3BAQ6</accession>
<dbReference type="Pfam" id="PF00400">
    <property type="entry name" value="WD40"/>
    <property type="match status" value="4"/>
</dbReference>
<dbReference type="EMBL" id="CP073355">
    <property type="protein sequence ID" value="URA09358.1"/>
    <property type="molecule type" value="Genomic_DNA"/>
</dbReference>
<dbReference type="InterPro" id="IPR036322">
    <property type="entry name" value="WD40_repeat_dom_sf"/>
</dbReference>
<protein>
    <submittedName>
        <fullName evidence="4">WD40 repeat domain-containing protein</fullName>
    </submittedName>
</protein>
<keyword evidence="2" id="KW-0677">Repeat</keyword>
<proteinExistence type="predicted"/>
<name>A0AAX3BAQ6_9SPIR</name>
<feature type="repeat" description="WD" evidence="3">
    <location>
        <begin position="256"/>
        <end position="296"/>
    </location>
</feature>
<organism evidence="4 5">
    <name type="scientific">Thermospira aquatica</name>
    <dbReference type="NCBI Taxonomy" id="2828656"/>
    <lineage>
        <taxon>Bacteria</taxon>
        <taxon>Pseudomonadati</taxon>
        <taxon>Spirochaetota</taxon>
        <taxon>Spirochaetia</taxon>
        <taxon>Brevinematales</taxon>
        <taxon>Thermospiraceae</taxon>
        <taxon>Thermospira</taxon>
    </lineage>
</organism>
<evidence type="ECO:0000256" key="1">
    <source>
        <dbReference type="ARBA" id="ARBA00022574"/>
    </source>
</evidence>
<dbReference type="PANTHER" id="PTHR19879">
    <property type="entry name" value="TRANSCRIPTION INITIATION FACTOR TFIID"/>
    <property type="match status" value="1"/>
</dbReference>
<dbReference type="SUPFAM" id="SSF50978">
    <property type="entry name" value="WD40 repeat-like"/>
    <property type="match status" value="1"/>
</dbReference>
<dbReference type="InterPro" id="IPR001680">
    <property type="entry name" value="WD40_rpt"/>
</dbReference>
<dbReference type="InterPro" id="IPR015943">
    <property type="entry name" value="WD40/YVTN_repeat-like_dom_sf"/>
</dbReference>
<dbReference type="PROSITE" id="PS50294">
    <property type="entry name" value="WD_REPEATS_REGION"/>
    <property type="match status" value="3"/>
</dbReference>
<reference evidence="4" key="1">
    <citation type="submission" date="2021-04" db="EMBL/GenBank/DDBJ databases">
        <authorList>
            <person name="Postec A."/>
        </authorList>
    </citation>
    <scope>NUCLEOTIDE SEQUENCE</scope>
    <source>
        <strain evidence="4">F1F22</strain>
    </source>
</reference>
<feature type="repeat" description="WD" evidence="3">
    <location>
        <begin position="132"/>
        <end position="171"/>
    </location>
</feature>
<dbReference type="InterPro" id="IPR020472">
    <property type="entry name" value="WD40_PAC1"/>
</dbReference>
<dbReference type="RefSeq" id="WP_271434485.1">
    <property type="nucleotide sequence ID" value="NZ_CP073355.1"/>
</dbReference>
<dbReference type="SMART" id="SM00320">
    <property type="entry name" value="WD40"/>
    <property type="match status" value="6"/>
</dbReference>
<dbReference type="InterPro" id="IPR019775">
    <property type="entry name" value="WD40_repeat_CS"/>
</dbReference>
<dbReference type="Proteomes" id="UP001056539">
    <property type="component" value="Chromosome"/>
</dbReference>
<keyword evidence="1 3" id="KW-0853">WD repeat</keyword>
<sequence length="333" mass="37785">MGKKFVFVGLLASFWVGFCLTACERVVKQESEFRFESRSPFVLETNFVAHGNYIFYGVFSSDGRFLATGSADRTVAIWDTAKWERVTLLKENYSQLWGMPLAFDKNDNYVVYGAYEELVLWDRMNQKVGVRTNGHRNRVQTIKKVEDMVVSGGADGFIRLWRVPSLELVGEKKISLKEIWSIAYDEKKKIIITGGEDGTVSLFTFPEFVPIYSTREHMFPVEYVAVAPGGGVFATAGGEGLIYLWDVLKKSPLKELRGHVGAVLVVAFLDRRYLASGGEDDTLLFWDLETEKVVGMENLGSDVMALQYEPLTKKLFVGTRRGEIYIWRFNPEP</sequence>